<dbReference type="EMBL" id="CMVM020000031">
    <property type="status" value="NOT_ANNOTATED_CDS"/>
    <property type="molecule type" value="Genomic_DNA"/>
</dbReference>
<dbReference type="AlphaFoldDB" id="A0A8R1XMH7"/>
<organism evidence="1 2">
    <name type="scientific">Onchocerca volvulus</name>
    <dbReference type="NCBI Taxonomy" id="6282"/>
    <lineage>
        <taxon>Eukaryota</taxon>
        <taxon>Metazoa</taxon>
        <taxon>Ecdysozoa</taxon>
        <taxon>Nematoda</taxon>
        <taxon>Chromadorea</taxon>
        <taxon>Rhabditida</taxon>
        <taxon>Spirurina</taxon>
        <taxon>Spiruromorpha</taxon>
        <taxon>Filarioidea</taxon>
        <taxon>Onchocercidae</taxon>
        <taxon>Onchocerca</taxon>
    </lineage>
</organism>
<reference evidence="1" key="2">
    <citation type="submission" date="2022-06" db="UniProtKB">
        <authorList>
            <consortium name="EnsemblMetazoa"/>
        </authorList>
    </citation>
    <scope>IDENTIFICATION</scope>
</reference>
<reference evidence="2" key="1">
    <citation type="submission" date="2013-10" db="EMBL/GenBank/DDBJ databases">
        <title>Genome sequencing of Onchocerca volvulus.</title>
        <authorList>
            <person name="Cotton J."/>
            <person name="Tsai J."/>
            <person name="Stanley E."/>
            <person name="Tracey A."/>
            <person name="Holroyd N."/>
            <person name="Lustigman S."/>
            <person name="Berriman M."/>
        </authorList>
    </citation>
    <scope>NUCLEOTIDE SEQUENCE</scope>
</reference>
<dbReference type="Proteomes" id="UP000024404">
    <property type="component" value="Unassembled WGS sequence"/>
</dbReference>
<evidence type="ECO:0000313" key="1">
    <source>
        <dbReference type="EnsemblMetazoa" id="OVOC1208.1"/>
    </source>
</evidence>
<evidence type="ECO:0000313" key="2">
    <source>
        <dbReference type="Proteomes" id="UP000024404"/>
    </source>
</evidence>
<accession>A0A8R1XMH7</accession>
<protein>
    <submittedName>
        <fullName evidence="1">Uncharacterized protein</fullName>
    </submittedName>
</protein>
<proteinExistence type="predicted"/>
<sequence length="34" mass="4056">MKNDYSDHIMKKIQVSLLEPHWPGCVISKQHVRH</sequence>
<keyword evidence="2" id="KW-1185">Reference proteome</keyword>
<dbReference type="EnsemblMetazoa" id="OVOC1208.1">
    <property type="protein sequence ID" value="OVOC1208.1"/>
    <property type="gene ID" value="WBGene00238017"/>
</dbReference>
<name>A0A8R1XMH7_ONCVO</name>